<dbReference type="Gene3D" id="3.40.50.300">
    <property type="entry name" value="P-loop containing nucleotide triphosphate hydrolases"/>
    <property type="match status" value="1"/>
</dbReference>
<dbReference type="SUPFAM" id="SSF52540">
    <property type="entry name" value="P-loop containing nucleoside triphosphate hydrolases"/>
    <property type="match status" value="1"/>
</dbReference>
<dbReference type="Gene3D" id="1.10.8.60">
    <property type="match status" value="1"/>
</dbReference>
<reference evidence="2" key="1">
    <citation type="submission" date="2021-01" db="EMBL/GenBank/DDBJ databases">
        <authorList>
            <person name="Corre E."/>
            <person name="Pelletier E."/>
            <person name="Niang G."/>
            <person name="Scheremetjew M."/>
            <person name="Finn R."/>
            <person name="Kale V."/>
            <person name="Holt S."/>
            <person name="Cochrane G."/>
            <person name="Meng A."/>
            <person name="Brown T."/>
            <person name="Cohen L."/>
        </authorList>
    </citation>
    <scope>NUCLEOTIDE SEQUENCE</scope>
    <source>
        <strain evidence="2">308</strain>
    </source>
</reference>
<organism evidence="2">
    <name type="scientific">Corethron hystrix</name>
    <dbReference type="NCBI Taxonomy" id="216773"/>
    <lineage>
        <taxon>Eukaryota</taxon>
        <taxon>Sar</taxon>
        <taxon>Stramenopiles</taxon>
        <taxon>Ochrophyta</taxon>
        <taxon>Bacillariophyta</taxon>
        <taxon>Coscinodiscophyceae</taxon>
        <taxon>Corethrophycidae</taxon>
        <taxon>Corethrales</taxon>
        <taxon>Corethraceae</taxon>
        <taxon>Corethron</taxon>
    </lineage>
</organism>
<name>A0A7S1FWK7_9STRA</name>
<feature type="domain" description="ATPase AAA-type core" evidence="1">
    <location>
        <begin position="3"/>
        <end position="109"/>
    </location>
</feature>
<protein>
    <recommendedName>
        <fullName evidence="1">ATPase AAA-type core domain-containing protein</fullName>
    </recommendedName>
</protein>
<evidence type="ECO:0000313" key="2">
    <source>
        <dbReference type="EMBL" id="CAD8892928.1"/>
    </source>
</evidence>
<sequence>MRWDFLVINTVALIKDGLANVASRIRYIFRWLMGLEKCVILFYKIEEFCLDRKMPGIGIESRMLTTSMLTAINNLQRKKRSIVFMATNRLHAFDSAITSTGWSDMQLFVGTPNLDARCIQFCDKLASSPITNEQSSAAEAVYRTFLTKVWSEDAMFMNYLEGMQFASSCADVIMREGDLSEEAMASILNTQAAVMTVRGTVRDEYIASMDMSRL</sequence>
<dbReference type="InterPro" id="IPR003959">
    <property type="entry name" value="ATPase_AAA_core"/>
</dbReference>
<dbReference type="EMBL" id="HBFR01027823">
    <property type="protein sequence ID" value="CAD8892928.1"/>
    <property type="molecule type" value="Transcribed_RNA"/>
</dbReference>
<dbReference type="GO" id="GO:0005524">
    <property type="term" value="F:ATP binding"/>
    <property type="evidence" value="ECO:0007669"/>
    <property type="project" value="InterPro"/>
</dbReference>
<dbReference type="GO" id="GO:0016887">
    <property type="term" value="F:ATP hydrolysis activity"/>
    <property type="evidence" value="ECO:0007669"/>
    <property type="project" value="InterPro"/>
</dbReference>
<accession>A0A7S1FWK7</accession>
<dbReference type="InterPro" id="IPR027417">
    <property type="entry name" value="P-loop_NTPase"/>
</dbReference>
<proteinExistence type="predicted"/>
<gene>
    <name evidence="2" type="ORF">CHYS00102_LOCUS20137</name>
</gene>
<evidence type="ECO:0000259" key="1">
    <source>
        <dbReference type="Pfam" id="PF00004"/>
    </source>
</evidence>
<dbReference type="Pfam" id="PF00004">
    <property type="entry name" value="AAA"/>
    <property type="match status" value="1"/>
</dbReference>
<dbReference type="AlphaFoldDB" id="A0A7S1FWK7"/>